<dbReference type="InterPro" id="IPR013424">
    <property type="entry name" value="Ice-binding_C"/>
</dbReference>
<protein>
    <submittedName>
        <fullName evidence="2">PEP-CTERM sorting domain-containing protein</fullName>
    </submittedName>
</protein>
<evidence type="ECO:0000256" key="1">
    <source>
        <dbReference type="SAM" id="SignalP"/>
    </source>
</evidence>
<dbReference type="EMBL" id="JAJTWU010000002">
    <property type="protein sequence ID" value="MCE4553639.1"/>
    <property type="molecule type" value="Genomic_DNA"/>
</dbReference>
<evidence type="ECO:0000313" key="2">
    <source>
        <dbReference type="EMBL" id="MCE4553639.1"/>
    </source>
</evidence>
<feature type="chain" id="PRO_5045526317" evidence="1">
    <location>
        <begin position="23"/>
        <end position="223"/>
    </location>
</feature>
<organism evidence="2 3">
    <name type="scientific">Pelomonas cellulosilytica</name>
    <dbReference type="NCBI Taxonomy" id="2906762"/>
    <lineage>
        <taxon>Bacteria</taxon>
        <taxon>Pseudomonadati</taxon>
        <taxon>Pseudomonadota</taxon>
        <taxon>Betaproteobacteria</taxon>
        <taxon>Burkholderiales</taxon>
        <taxon>Sphaerotilaceae</taxon>
        <taxon>Roseateles</taxon>
    </lineage>
</organism>
<reference evidence="2 3" key="1">
    <citation type="submission" date="2021-12" db="EMBL/GenBank/DDBJ databases">
        <title>Genome seq of P8.</title>
        <authorList>
            <person name="Seo T."/>
        </authorList>
    </citation>
    <scope>NUCLEOTIDE SEQUENCE [LARGE SCALE GENOMIC DNA]</scope>
    <source>
        <strain evidence="2 3">P8</strain>
    </source>
</reference>
<accession>A0ABS8XLF3</accession>
<evidence type="ECO:0000313" key="3">
    <source>
        <dbReference type="Proteomes" id="UP001200741"/>
    </source>
</evidence>
<feature type="signal peptide" evidence="1">
    <location>
        <begin position="1"/>
        <end position="22"/>
    </location>
</feature>
<proteinExistence type="predicted"/>
<dbReference type="NCBIfam" id="TIGR02595">
    <property type="entry name" value="PEP_CTERM"/>
    <property type="match status" value="1"/>
</dbReference>
<comment type="caution">
    <text evidence="2">The sequence shown here is derived from an EMBL/GenBank/DDBJ whole genome shotgun (WGS) entry which is preliminary data.</text>
</comment>
<keyword evidence="3" id="KW-1185">Reference proteome</keyword>
<keyword evidence="1" id="KW-0732">Signal</keyword>
<dbReference type="Proteomes" id="UP001200741">
    <property type="component" value="Unassembled WGS sequence"/>
</dbReference>
<sequence>MSPRLLLATLSLLLAMTTASVAAPLGVNLIVNGDAESGIAGWQPFSGVAALNTAAYAPPVFLYPDAPHGSQMFVGSVDGLAAGWQLVDLAGQAQAIDAGRVSFNLAAYLGGVGDQEDNPLLYVSFLDGAGVEIGHTELGPIFLDLRDNLTVLGGFRTEGTLPDGTRQLQFTLSMDAPDGDSTGAFADNLSFTLAAAAAVPEPQTWALLPLALAGLALSRRRGR</sequence>
<name>A0ABS8XLF3_9BURK</name>
<dbReference type="RefSeq" id="WP_233370354.1">
    <property type="nucleotide sequence ID" value="NZ_JAJTWU010000002.1"/>
</dbReference>
<gene>
    <name evidence="2" type="ORF">LXT13_04160</name>
</gene>